<proteinExistence type="inferred from homology"/>
<dbReference type="Proteomes" id="UP001180020">
    <property type="component" value="Unassembled WGS sequence"/>
</dbReference>
<protein>
    <submittedName>
        <fullName evidence="2">Uncharacterized protein</fullName>
    </submittedName>
</protein>
<reference evidence="2" key="2">
    <citation type="submission" date="2023-06" db="EMBL/GenBank/DDBJ databases">
        <authorList>
            <person name="Ma L."/>
            <person name="Liu K.-W."/>
            <person name="Li Z."/>
            <person name="Hsiao Y.-Y."/>
            <person name="Qi Y."/>
            <person name="Fu T."/>
            <person name="Tang G."/>
            <person name="Zhang D."/>
            <person name="Sun W.-H."/>
            <person name="Liu D.-K."/>
            <person name="Li Y."/>
            <person name="Chen G.-Z."/>
            <person name="Liu X.-D."/>
            <person name="Liao X.-Y."/>
            <person name="Jiang Y.-T."/>
            <person name="Yu X."/>
            <person name="Hao Y."/>
            <person name="Huang J."/>
            <person name="Zhao X.-W."/>
            <person name="Ke S."/>
            <person name="Chen Y.-Y."/>
            <person name="Wu W.-L."/>
            <person name="Hsu J.-L."/>
            <person name="Lin Y.-F."/>
            <person name="Huang M.-D."/>
            <person name="Li C.-Y."/>
            <person name="Huang L."/>
            <person name="Wang Z.-W."/>
            <person name="Zhao X."/>
            <person name="Zhong W.-Y."/>
            <person name="Peng D.-H."/>
            <person name="Ahmad S."/>
            <person name="Lan S."/>
            <person name="Zhang J.-S."/>
            <person name="Tsai W.-C."/>
            <person name="Van De Peer Y."/>
            <person name="Liu Z.-J."/>
        </authorList>
    </citation>
    <scope>NUCLEOTIDE SEQUENCE</scope>
    <source>
        <strain evidence="2">CP</strain>
        <tissue evidence="2">Leaves</tissue>
    </source>
</reference>
<evidence type="ECO:0000313" key="2">
    <source>
        <dbReference type="EMBL" id="KAK1288954.1"/>
    </source>
</evidence>
<gene>
    <name evidence="2" type="ORF">QJS10_CPB19g00083</name>
</gene>
<name>A0AAV9CJZ2_ACOCL</name>
<dbReference type="GO" id="GO:0006361">
    <property type="term" value="P:transcription initiation at RNA polymerase I promoter"/>
    <property type="evidence" value="ECO:0007669"/>
    <property type="project" value="InterPro"/>
</dbReference>
<comment type="caution">
    <text evidence="2">The sequence shown here is derived from an EMBL/GenBank/DDBJ whole genome shotgun (WGS) entry which is preliminary data.</text>
</comment>
<accession>A0AAV9CJZ2</accession>
<dbReference type="GO" id="GO:0001181">
    <property type="term" value="F:RNA polymerase I general transcription initiation factor activity"/>
    <property type="evidence" value="ECO:0007669"/>
    <property type="project" value="InterPro"/>
</dbReference>
<organism evidence="2 3">
    <name type="scientific">Acorus calamus</name>
    <name type="common">Sweet flag</name>
    <dbReference type="NCBI Taxonomy" id="4465"/>
    <lineage>
        <taxon>Eukaryota</taxon>
        <taxon>Viridiplantae</taxon>
        <taxon>Streptophyta</taxon>
        <taxon>Embryophyta</taxon>
        <taxon>Tracheophyta</taxon>
        <taxon>Spermatophyta</taxon>
        <taxon>Magnoliopsida</taxon>
        <taxon>Liliopsida</taxon>
        <taxon>Acoraceae</taxon>
        <taxon>Acorus</taxon>
    </lineage>
</organism>
<dbReference type="AlphaFoldDB" id="A0AAV9CJZ2"/>
<comment type="similarity">
    <text evidence="1">Belongs to the RRN3 family.</text>
</comment>
<dbReference type="PANTHER" id="PTHR12790:SF0">
    <property type="entry name" value="RNA POLYMERASE I-SPECIFIC TRANSCRIPTION INITIATION FACTOR RRN3-RELATED"/>
    <property type="match status" value="1"/>
</dbReference>
<dbReference type="PANTHER" id="PTHR12790">
    <property type="entry name" value="TRANSCRIPTION INITIATION FACTOR IA RRN3"/>
    <property type="match status" value="1"/>
</dbReference>
<sequence length="389" mass="43730">MGSMYTMGTELCPYNGDDGVAAAVDEMEDECLSDSEMVASVREALRASTMGELDDSYWQLSSVFDPTKTDLGPDEEALLVAFLRGLAGSISVIDVEHHKPLINSVLQMSIWNYGCYAGDALVDFVVLLATDGKYREACLDMLVCNFMPPRKIHHSRWIFRKKEVLDRVHSALHAIADLAPLACVQLLQIILHRMPPMHFPKEMIAIYVESMLKLEKSVIGEYVGTEILMALMDRLVDYDVEIKPEDIPHDDSSKGIFDMELEDVEENRDDFGGFGTQGTRQRELVLKNSVYAQKLDMLMVITFEHLKSCADDGRLVKFVMFYACSLDPEHCGITFADLLTDMFLYERDPLSRIISVAYLSSFLSRGKFLPTSLVVGILQSLVLELLPII</sequence>
<dbReference type="EMBL" id="JAUJYO010000019">
    <property type="protein sequence ID" value="KAK1288954.1"/>
    <property type="molecule type" value="Genomic_DNA"/>
</dbReference>
<dbReference type="InterPro" id="IPR007991">
    <property type="entry name" value="RNA_pol_I_trans_ini_fac_RRN3"/>
</dbReference>
<dbReference type="Pfam" id="PF05327">
    <property type="entry name" value="RRN3"/>
    <property type="match status" value="2"/>
</dbReference>
<dbReference type="GO" id="GO:0001042">
    <property type="term" value="F:RNA polymerase I core binding"/>
    <property type="evidence" value="ECO:0007669"/>
    <property type="project" value="TreeGrafter"/>
</dbReference>
<keyword evidence="3" id="KW-1185">Reference proteome</keyword>
<evidence type="ECO:0000313" key="3">
    <source>
        <dbReference type="Proteomes" id="UP001180020"/>
    </source>
</evidence>
<dbReference type="GO" id="GO:0005634">
    <property type="term" value="C:nucleus"/>
    <property type="evidence" value="ECO:0007669"/>
    <property type="project" value="TreeGrafter"/>
</dbReference>
<evidence type="ECO:0000256" key="1">
    <source>
        <dbReference type="ARBA" id="ARBA00010098"/>
    </source>
</evidence>
<reference evidence="2" key="1">
    <citation type="journal article" date="2023" name="Nat. Commun.">
        <title>Diploid and tetraploid genomes of Acorus and the evolution of monocots.</title>
        <authorList>
            <person name="Ma L."/>
            <person name="Liu K.W."/>
            <person name="Li Z."/>
            <person name="Hsiao Y.Y."/>
            <person name="Qi Y."/>
            <person name="Fu T."/>
            <person name="Tang G.D."/>
            <person name="Zhang D."/>
            <person name="Sun W.H."/>
            <person name="Liu D.K."/>
            <person name="Li Y."/>
            <person name="Chen G.Z."/>
            <person name="Liu X.D."/>
            <person name="Liao X.Y."/>
            <person name="Jiang Y.T."/>
            <person name="Yu X."/>
            <person name="Hao Y."/>
            <person name="Huang J."/>
            <person name="Zhao X.W."/>
            <person name="Ke S."/>
            <person name="Chen Y.Y."/>
            <person name="Wu W.L."/>
            <person name="Hsu J.L."/>
            <person name="Lin Y.F."/>
            <person name="Huang M.D."/>
            <person name="Li C.Y."/>
            <person name="Huang L."/>
            <person name="Wang Z.W."/>
            <person name="Zhao X."/>
            <person name="Zhong W.Y."/>
            <person name="Peng D.H."/>
            <person name="Ahmad S."/>
            <person name="Lan S."/>
            <person name="Zhang J.S."/>
            <person name="Tsai W.C."/>
            <person name="Van de Peer Y."/>
            <person name="Liu Z.J."/>
        </authorList>
    </citation>
    <scope>NUCLEOTIDE SEQUENCE</scope>
    <source>
        <strain evidence="2">CP</strain>
    </source>
</reference>